<reference evidence="1 2" key="1">
    <citation type="journal article" date="2019" name="New Phytol.">
        <title>Comparative genomics reveals unique wood-decay strategies and fruiting body development in the Schizophyllaceae.</title>
        <authorList>
            <person name="Almasi E."/>
            <person name="Sahu N."/>
            <person name="Krizsan K."/>
            <person name="Balint B."/>
            <person name="Kovacs G.M."/>
            <person name="Kiss B."/>
            <person name="Cseklye J."/>
            <person name="Drula E."/>
            <person name="Henrissat B."/>
            <person name="Nagy I."/>
            <person name="Chovatia M."/>
            <person name="Adam C."/>
            <person name="LaButti K."/>
            <person name="Lipzen A."/>
            <person name="Riley R."/>
            <person name="Grigoriev I.V."/>
            <person name="Nagy L.G."/>
        </authorList>
    </citation>
    <scope>NUCLEOTIDE SEQUENCE [LARGE SCALE GENOMIC DNA]</scope>
    <source>
        <strain evidence="1 2">NL-1724</strain>
    </source>
</reference>
<dbReference type="EMBL" id="VDMD01000002">
    <property type="protein sequence ID" value="TRM68341.1"/>
    <property type="molecule type" value="Genomic_DNA"/>
</dbReference>
<proteinExistence type="predicted"/>
<sequence>MCTLTVEERDTFNTILYRFKHDRAYEISTTNDDKGARQATTVCVAGNVDPIARVLWIEKSFMINGIEVPWRCLKRKTSTFGSTRCVLEYHDTTVYVSSSQS</sequence>
<accession>A0A550CU79</accession>
<evidence type="ECO:0000313" key="2">
    <source>
        <dbReference type="Proteomes" id="UP000320762"/>
    </source>
</evidence>
<gene>
    <name evidence="1" type="ORF">BD626DRAFT_481432</name>
</gene>
<dbReference type="OrthoDB" id="2920287at2759"/>
<name>A0A550CU79_9AGAR</name>
<dbReference type="AlphaFoldDB" id="A0A550CU79"/>
<organism evidence="1 2">
    <name type="scientific">Schizophyllum amplum</name>
    <dbReference type="NCBI Taxonomy" id="97359"/>
    <lineage>
        <taxon>Eukaryota</taxon>
        <taxon>Fungi</taxon>
        <taxon>Dikarya</taxon>
        <taxon>Basidiomycota</taxon>
        <taxon>Agaricomycotina</taxon>
        <taxon>Agaricomycetes</taxon>
        <taxon>Agaricomycetidae</taxon>
        <taxon>Agaricales</taxon>
        <taxon>Schizophyllaceae</taxon>
        <taxon>Schizophyllum</taxon>
    </lineage>
</organism>
<evidence type="ECO:0000313" key="1">
    <source>
        <dbReference type="EMBL" id="TRM68341.1"/>
    </source>
</evidence>
<keyword evidence="2" id="KW-1185">Reference proteome</keyword>
<dbReference type="Proteomes" id="UP000320762">
    <property type="component" value="Unassembled WGS sequence"/>
</dbReference>
<protein>
    <submittedName>
        <fullName evidence="1">Uncharacterized protein</fullName>
    </submittedName>
</protein>
<comment type="caution">
    <text evidence="1">The sequence shown here is derived from an EMBL/GenBank/DDBJ whole genome shotgun (WGS) entry which is preliminary data.</text>
</comment>